<dbReference type="EMBL" id="CAJVQC010073985">
    <property type="protein sequence ID" value="CAG8812700.1"/>
    <property type="molecule type" value="Genomic_DNA"/>
</dbReference>
<comment type="caution">
    <text evidence="1">The sequence shown here is derived from an EMBL/GenBank/DDBJ whole genome shotgun (WGS) entry which is preliminary data.</text>
</comment>
<gene>
    <name evidence="1" type="ORF">RPERSI_LOCUS23590</name>
</gene>
<evidence type="ECO:0000313" key="1">
    <source>
        <dbReference type="EMBL" id="CAG8812700.1"/>
    </source>
</evidence>
<keyword evidence="2" id="KW-1185">Reference proteome</keyword>
<organism evidence="1 2">
    <name type="scientific">Racocetra persica</name>
    <dbReference type="NCBI Taxonomy" id="160502"/>
    <lineage>
        <taxon>Eukaryota</taxon>
        <taxon>Fungi</taxon>
        <taxon>Fungi incertae sedis</taxon>
        <taxon>Mucoromycota</taxon>
        <taxon>Glomeromycotina</taxon>
        <taxon>Glomeromycetes</taxon>
        <taxon>Diversisporales</taxon>
        <taxon>Gigasporaceae</taxon>
        <taxon>Racocetra</taxon>
    </lineage>
</organism>
<evidence type="ECO:0000313" key="2">
    <source>
        <dbReference type="Proteomes" id="UP000789920"/>
    </source>
</evidence>
<protein>
    <submittedName>
        <fullName evidence="1">16859_t:CDS:1</fullName>
    </submittedName>
</protein>
<proteinExistence type="predicted"/>
<reference evidence="1" key="1">
    <citation type="submission" date="2021-06" db="EMBL/GenBank/DDBJ databases">
        <authorList>
            <person name="Kallberg Y."/>
            <person name="Tangrot J."/>
            <person name="Rosling A."/>
        </authorList>
    </citation>
    <scope>NUCLEOTIDE SEQUENCE</scope>
    <source>
        <strain evidence="1">MA461A</strain>
    </source>
</reference>
<accession>A0ACA9RVJ4</accession>
<name>A0ACA9RVJ4_9GLOM</name>
<sequence length="163" mass="19095">VMKDFNEDDIDLTTYFEEIIYCSESINDIHNNLEPVSLKKDDLFNTFDEAELSENNKVVRKRTILCKHSGLYKSKNTQKQKDSCWFVEVTWEEKTNTLTNLFWMSSEQILLWYEFGKAIGHDNTAGTNRYNMPLSLFVVQDDNMQSCIVSQAFVSNEITETYQ</sequence>
<feature type="non-terminal residue" evidence="1">
    <location>
        <position position="1"/>
    </location>
</feature>
<dbReference type="Proteomes" id="UP000789920">
    <property type="component" value="Unassembled WGS sequence"/>
</dbReference>